<feature type="region of interest" description="Disordered" evidence="2">
    <location>
        <begin position="505"/>
        <end position="557"/>
    </location>
</feature>
<feature type="region of interest" description="Disordered" evidence="2">
    <location>
        <begin position="659"/>
        <end position="698"/>
    </location>
</feature>
<dbReference type="InterPro" id="IPR029058">
    <property type="entry name" value="AB_hydrolase_fold"/>
</dbReference>
<proteinExistence type="predicted"/>
<dbReference type="SUPFAM" id="SSF53474">
    <property type="entry name" value="alpha/beta-Hydrolases"/>
    <property type="match status" value="1"/>
</dbReference>
<dbReference type="PROSITE" id="PS00122">
    <property type="entry name" value="CARBOXYLESTERASE_B_1"/>
    <property type="match status" value="1"/>
</dbReference>
<feature type="compositionally biased region" description="Acidic residues" evidence="2">
    <location>
        <begin position="384"/>
        <end position="399"/>
    </location>
</feature>
<feature type="compositionally biased region" description="Low complexity" evidence="2">
    <location>
        <begin position="257"/>
        <end position="273"/>
    </location>
</feature>
<dbReference type="PANTHER" id="PTHR48081">
    <property type="entry name" value="AB HYDROLASE SUPERFAMILY PROTEIN C4A8.06C"/>
    <property type="match status" value="1"/>
</dbReference>
<feature type="region of interest" description="Disordered" evidence="2">
    <location>
        <begin position="252"/>
        <end position="294"/>
    </location>
</feature>
<dbReference type="GO" id="GO:0016787">
    <property type="term" value="F:hydrolase activity"/>
    <property type="evidence" value="ECO:0007669"/>
    <property type="project" value="UniProtKB-KW"/>
</dbReference>
<dbReference type="PANTHER" id="PTHR48081:SF33">
    <property type="entry name" value="KYNURENINE FORMAMIDASE"/>
    <property type="match status" value="1"/>
</dbReference>
<feature type="compositionally biased region" description="Basic and acidic residues" evidence="2">
    <location>
        <begin position="531"/>
        <end position="544"/>
    </location>
</feature>
<evidence type="ECO:0000313" key="4">
    <source>
        <dbReference type="EMBL" id="KAA0162645.1"/>
    </source>
</evidence>
<name>A0A5A8DBN2_CAFRO</name>
<dbReference type="InterPro" id="IPR019826">
    <property type="entry name" value="Carboxylesterase_B_AS"/>
</dbReference>
<sequence>MPGSSAMFRTIEPHARTMASVFRLEWLPAVAKLSRNGLYAWEDVPYRKDSSDVKHTLDVFIPGKGPGAEFPRPKTPVVLFWHGGSWRRGDKQWKGTVYSNIGIACARAGYVGAVCNYRLRPQAPSWEEQVDDLAAAVAWAWRSADRFGGDGQRLFLVGHSAGAHLVSSLLSDCSALERQGMSAEEARRVLRGVVLMAGVYDVPRLARLPVGGLQIAKAIFGERGDGVGWARASPSKVLRAVGKRADLFRREGGGGAALSPREAAAEDAASSAGGKRGGNTAPEGRASAPGAPGAAGSSDVLAAAAVRCPLLDVPVMVLNAKDDFHLDGDAVSLIRSMRLARRQLRGDPALAGAERLADLRAAAQTAGEEAAAAGATSAAAQAAIDDDAADDADTEDEHDYAEAWWSMTGDAPRPEPGAGEEEAEARAQAARVAGASDPDGGALRGGASAAGGEQAGGGASGGRRAGAQGRGDNTLRGVWARLGGDEQLSRAPEWIRSRVEPLLRARGGPGASGAAGGEAGEAGQAPPADAAGRRMGREGAEGAGRRPSGASRGGGARVAELRAEGEAWAEQAAAGLAETSGAVREAAAAQLESLMGSWQSWSGAPERVASSVVRGLERETELLWGRVARARRGRKVAEFKDEAALPPPLIEWEWLVPGQDGEDAWEGGPSPPKKAQASAAGGQEGPGKRARTSQRGLRLHAQPGTNAVWGRVEHRNHITLVALVGQEGDPTTAAMVEFFNEGHRRVATEPQGTWQEDKQERA</sequence>
<dbReference type="Proteomes" id="UP000325113">
    <property type="component" value="Unassembled WGS sequence"/>
</dbReference>
<evidence type="ECO:0000259" key="3">
    <source>
        <dbReference type="Pfam" id="PF20434"/>
    </source>
</evidence>
<dbReference type="EMBL" id="VLTM01000026">
    <property type="protein sequence ID" value="KAA0162645.1"/>
    <property type="molecule type" value="Genomic_DNA"/>
</dbReference>
<feature type="compositionally biased region" description="Gly residues" evidence="2">
    <location>
        <begin position="507"/>
        <end position="520"/>
    </location>
</feature>
<organism evidence="4 5">
    <name type="scientific">Cafeteria roenbergensis</name>
    <name type="common">Marine flagellate</name>
    <dbReference type="NCBI Taxonomy" id="33653"/>
    <lineage>
        <taxon>Eukaryota</taxon>
        <taxon>Sar</taxon>
        <taxon>Stramenopiles</taxon>
        <taxon>Bigyra</taxon>
        <taxon>Opalozoa</taxon>
        <taxon>Bicosoecida</taxon>
        <taxon>Cafeteriaceae</taxon>
        <taxon>Cafeteria</taxon>
    </lineage>
</organism>
<evidence type="ECO:0000256" key="1">
    <source>
        <dbReference type="ARBA" id="ARBA00022801"/>
    </source>
</evidence>
<gene>
    <name evidence="4" type="ORF">FNF31_03173</name>
</gene>
<protein>
    <recommendedName>
        <fullName evidence="3">BD-FAE-like domain-containing protein</fullName>
    </recommendedName>
</protein>
<feature type="domain" description="BD-FAE-like" evidence="3">
    <location>
        <begin position="73"/>
        <end position="180"/>
    </location>
</feature>
<evidence type="ECO:0000256" key="2">
    <source>
        <dbReference type="SAM" id="MobiDB-lite"/>
    </source>
</evidence>
<dbReference type="InterPro" id="IPR049492">
    <property type="entry name" value="BD-FAE-like_dom"/>
</dbReference>
<evidence type="ECO:0000313" key="5">
    <source>
        <dbReference type="Proteomes" id="UP000325113"/>
    </source>
</evidence>
<accession>A0A5A8DBN2</accession>
<dbReference type="Pfam" id="PF20434">
    <property type="entry name" value="BD-FAE"/>
    <property type="match status" value="1"/>
</dbReference>
<reference evidence="4 5" key="1">
    <citation type="submission" date="2019-07" db="EMBL/GenBank/DDBJ databases">
        <title>Genomes of Cafeteria roenbergensis.</title>
        <authorList>
            <person name="Fischer M.G."/>
            <person name="Hackl T."/>
            <person name="Roman M."/>
        </authorList>
    </citation>
    <scope>NUCLEOTIDE SEQUENCE [LARGE SCALE GENOMIC DNA]</scope>
    <source>
        <strain evidence="4 5">Cflag</strain>
    </source>
</reference>
<feature type="region of interest" description="Disordered" evidence="2">
    <location>
        <begin position="743"/>
        <end position="762"/>
    </location>
</feature>
<keyword evidence="1" id="KW-0378">Hydrolase</keyword>
<comment type="caution">
    <text evidence="4">The sequence shown here is derived from an EMBL/GenBank/DDBJ whole genome shotgun (WGS) entry which is preliminary data.</text>
</comment>
<feature type="compositionally biased region" description="Low complexity" evidence="2">
    <location>
        <begin position="521"/>
        <end position="530"/>
    </location>
</feature>
<feature type="compositionally biased region" description="Low complexity" evidence="2">
    <location>
        <begin position="281"/>
        <end position="294"/>
    </location>
</feature>
<dbReference type="Gene3D" id="3.40.50.1820">
    <property type="entry name" value="alpha/beta hydrolase"/>
    <property type="match status" value="1"/>
</dbReference>
<feature type="region of interest" description="Disordered" evidence="2">
    <location>
        <begin position="372"/>
        <end position="472"/>
    </location>
</feature>
<feature type="compositionally biased region" description="Low complexity" evidence="2">
    <location>
        <begin position="426"/>
        <end position="435"/>
    </location>
</feature>
<dbReference type="InterPro" id="IPR050300">
    <property type="entry name" value="GDXG_lipolytic_enzyme"/>
</dbReference>
<feature type="compositionally biased region" description="Low complexity" evidence="2">
    <location>
        <begin position="372"/>
        <end position="383"/>
    </location>
</feature>
<dbReference type="AlphaFoldDB" id="A0A5A8DBN2"/>
<feature type="compositionally biased region" description="Gly residues" evidence="2">
    <location>
        <begin position="453"/>
        <end position="464"/>
    </location>
</feature>